<feature type="transmembrane region" description="Helical" evidence="1">
    <location>
        <begin position="269"/>
        <end position="288"/>
    </location>
</feature>
<reference evidence="3 4" key="1">
    <citation type="submission" date="2021-08" db="EMBL/GenBank/DDBJ databases">
        <title>Draft Genome Sequence of Phanerochaete sordida strain YK-624.</title>
        <authorList>
            <person name="Mori T."/>
            <person name="Dohra H."/>
            <person name="Suzuki T."/>
            <person name="Kawagishi H."/>
            <person name="Hirai H."/>
        </authorList>
    </citation>
    <scope>NUCLEOTIDE SEQUENCE [LARGE SCALE GENOMIC DNA]</scope>
    <source>
        <strain evidence="3 4">YK-624</strain>
    </source>
</reference>
<evidence type="ECO:0000259" key="2">
    <source>
        <dbReference type="Pfam" id="PF20151"/>
    </source>
</evidence>
<accession>A0A9P3FZT5</accession>
<feature type="transmembrane region" description="Helical" evidence="1">
    <location>
        <begin position="239"/>
        <end position="263"/>
    </location>
</feature>
<name>A0A9P3FZT5_9APHY</name>
<evidence type="ECO:0000313" key="4">
    <source>
        <dbReference type="Proteomes" id="UP000703269"/>
    </source>
</evidence>
<keyword evidence="1" id="KW-0472">Membrane</keyword>
<dbReference type="Pfam" id="PF20151">
    <property type="entry name" value="DUF6533"/>
    <property type="match status" value="1"/>
</dbReference>
<protein>
    <recommendedName>
        <fullName evidence="2">DUF6533 domain-containing protein</fullName>
    </recommendedName>
</protein>
<dbReference type="AlphaFoldDB" id="A0A9P3FZT5"/>
<feature type="transmembrane region" description="Helical" evidence="1">
    <location>
        <begin position="198"/>
        <end position="218"/>
    </location>
</feature>
<comment type="caution">
    <text evidence="3">The sequence shown here is derived from an EMBL/GenBank/DDBJ whole genome shotgun (WGS) entry which is preliminary data.</text>
</comment>
<keyword evidence="1" id="KW-0812">Transmembrane</keyword>
<dbReference type="Proteomes" id="UP000703269">
    <property type="component" value="Unassembled WGS sequence"/>
</dbReference>
<keyword evidence="4" id="KW-1185">Reference proteome</keyword>
<feature type="domain" description="DUF6533" evidence="2">
    <location>
        <begin position="23"/>
        <end position="66"/>
    </location>
</feature>
<gene>
    <name evidence="3" type="ORF">PsYK624_013980</name>
</gene>
<dbReference type="EMBL" id="BPQB01000002">
    <property type="protein sequence ID" value="GJE85319.1"/>
    <property type="molecule type" value="Genomic_DNA"/>
</dbReference>
<dbReference type="InterPro" id="IPR045340">
    <property type="entry name" value="DUF6533"/>
</dbReference>
<organism evidence="3 4">
    <name type="scientific">Phanerochaete sordida</name>
    <dbReference type="NCBI Taxonomy" id="48140"/>
    <lineage>
        <taxon>Eukaryota</taxon>
        <taxon>Fungi</taxon>
        <taxon>Dikarya</taxon>
        <taxon>Basidiomycota</taxon>
        <taxon>Agaricomycotina</taxon>
        <taxon>Agaricomycetes</taxon>
        <taxon>Polyporales</taxon>
        <taxon>Phanerochaetaceae</taxon>
        <taxon>Phanerochaete</taxon>
    </lineage>
</organism>
<sequence>MPELVITDPVGLLSQRLVDRHLAAAVTALAVFEYVITFNDELCTAWRRRLNATSLLLISTRWVMVIAPTLAWATLSTQRYVESSWWKTGLLTSTRVAVRRYRQLYKYSILLAQHKLHCSRHYACLRYGNEIGHYYFSIWPLASSLQDALPFSWHARPTYTWTHLLTLATKMFRSLVAPGQYVRPKTVDLAIAYTFPVIWLPAIATIAGNTLVLALTWAKTFRAVWMLRHMNPMSLVACMLRDGTIYFLILLALNVTQPITYYLTPSKPMSTFGLVIPAMLMSRFIMNLRRFGEIESSRSGSGYTDSRPVRFTTPMVTAPTGFLGNIGEELDHSQADSRGEDVDEAFLEDRDLGSASFVVGSQMRGTTAAPSTDGTSYDTLKAAVYVNV</sequence>
<proteinExistence type="predicted"/>
<evidence type="ECO:0000256" key="1">
    <source>
        <dbReference type="SAM" id="Phobius"/>
    </source>
</evidence>
<evidence type="ECO:0000313" key="3">
    <source>
        <dbReference type="EMBL" id="GJE85319.1"/>
    </source>
</evidence>
<keyword evidence="1" id="KW-1133">Transmembrane helix</keyword>